<dbReference type="InterPro" id="IPR051414">
    <property type="entry name" value="Adenylate-forming_Reductase"/>
</dbReference>
<evidence type="ECO:0000256" key="1">
    <source>
        <dbReference type="ARBA" id="ARBA00011245"/>
    </source>
</evidence>
<evidence type="ECO:0000256" key="10">
    <source>
        <dbReference type="PIRNR" id="PIRNR006444"/>
    </source>
</evidence>
<evidence type="ECO:0000256" key="5">
    <source>
        <dbReference type="ARBA" id="ARBA00060591"/>
    </source>
</evidence>
<evidence type="ECO:0000256" key="8">
    <source>
        <dbReference type="ARBA" id="ARBA00068695"/>
    </source>
</evidence>
<dbReference type="STRING" id="91360.SAMN05660330_00094"/>
<evidence type="ECO:0000256" key="6">
    <source>
        <dbReference type="ARBA" id="ARBA00061566"/>
    </source>
</evidence>
<sequence length="436" mass="48900">MSLTYWEEEIETLPRVGLESIQLRRLQHLVARVYRTVKPYRVKMEEAGVKPEDIKTLSDLSRLPFTVKNDLRDNYPFGLFTVPLDEVVRVHASSGTTGKPTVVGYTQKDIETWSNVMARALCCAGATKGDMVHNAYGYGLFTGGLGAHYGIERLGATVIPVSGGNSKRQINIMRDFGSTVLLSTPSYALNLADAMDSMHVDPKSLSLRVGIFGAEPWSENMREEVERKLNLKATDIYGLSEVMGPGVAQECLHSDRGMHIFEDHFLPEIIDPDTGEVLPPGEKGELVFTTLTKEAFPIIRYRTKDISRLYYETCACGRTLVRMEKVTGRTDDMLIIRGVNVFPSQVEHVLMGVEGVEPHYQIVVEREGNLDTMEVQVEVSEGLFSDEIRVLEKLSRHIQKEIKDLLGVTCKVKLVEPKSIQRSEGKAQRVIDNRKI</sequence>
<feature type="domain" description="AMP-dependent synthetase/ligase" evidence="11">
    <location>
        <begin position="83"/>
        <end position="288"/>
    </location>
</feature>
<evidence type="ECO:0000256" key="3">
    <source>
        <dbReference type="ARBA" id="ARBA00022741"/>
    </source>
</evidence>
<evidence type="ECO:0000256" key="7">
    <source>
        <dbReference type="ARBA" id="ARBA00066629"/>
    </source>
</evidence>
<dbReference type="Gene3D" id="3.40.50.12780">
    <property type="entry name" value="N-terminal domain of ligase-like"/>
    <property type="match status" value="1"/>
</dbReference>
<dbReference type="GO" id="GO:0047475">
    <property type="term" value="F:phenylacetate-CoA ligase activity"/>
    <property type="evidence" value="ECO:0007669"/>
    <property type="project" value="UniProtKB-EC"/>
</dbReference>
<evidence type="ECO:0000313" key="13">
    <source>
        <dbReference type="EMBL" id="SDO37005.1"/>
    </source>
</evidence>
<dbReference type="PANTHER" id="PTHR43439:SF1">
    <property type="entry name" value="PHENYLACETATE-COENZYME A LIGASE"/>
    <property type="match status" value="1"/>
</dbReference>
<organism evidence="13 14">
    <name type="scientific">Desulforhopalus singaporensis</name>
    <dbReference type="NCBI Taxonomy" id="91360"/>
    <lineage>
        <taxon>Bacteria</taxon>
        <taxon>Pseudomonadati</taxon>
        <taxon>Thermodesulfobacteriota</taxon>
        <taxon>Desulfobulbia</taxon>
        <taxon>Desulfobulbales</taxon>
        <taxon>Desulfocapsaceae</taxon>
        <taxon>Desulforhopalus</taxon>
    </lineage>
</organism>
<dbReference type="FunFam" id="3.40.50.12780:FF:000016">
    <property type="entry name" value="Phenylacetate-coenzyme A ligase"/>
    <property type="match status" value="1"/>
</dbReference>
<dbReference type="InterPro" id="IPR011880">
    <property type="entry name" value="PA_CoA_ligase"/>
</dbReference>
<comment type="pathway">
    <text evidence="5 10">Aromatic compound metabolism; phenylacetate degradation.</text>
</comment>
<gene>
    <name evidence="13" type="ORF">SAMN05660330_00094</name>
</gene>
<reference evidence="13 14" key="1">
    <citation type="submission" date="2016-10" db="EMBL/GenBank/DDBJ databases">
        <authorList>
            <person name="de Groot N.N."/>
        </authorList>
    </citation>
    <scope>NUCLEOTIDE SEQUENCE [LARGE SCALE GENOMIC DNA]</scope>
    <source>
        <strain evidence="13 14">DSM 12130</strain>
    </source>
</reference>
<dbReference type="PANTHER" id="PTHR43439">
    <property type="entry name" value="PHENYLACETATE-COENZYME A LIGASE"/>
    <property type="match status" value="1"/>
</dbReference>
<comment type="similarity">
    <text evidence="6 10">Belongs to the phenylacetyl-CoA ligase family.</text>
</comment>
<dbReference type="Pfam" id="PF14535">
    <property type="entry name" value="AMP-binding_C_2"/>
    <property type="match status" value="1"/>
</dbReference>
<keyword evidence="14" id="KW-1185">Reference proteome</keyword>
<dbReference type="EMBL" id="FNJI01000001">
    <property type="protein sequence ID" value="SDO37005.1"/>
    <property type="molecule type" value="Genomic_DNA"/>
</dbReference>
<comment type="catalytic activity">
    <reaction evidence="4">
        <text>2-phenylacetate + ATP + CoA = phenylacetyl-CoA + AMP + diphosphate</text>
        <dbReference type="Rhea" id="RHEA:20956"/>
        <dbReference type="ChEBI" id="CHEBI:18401"/>
        <dbReference type="ChEBI" id="CHEBI:30616"/>
        <dbReference type="ChEBI" id="CHEBI:33019"/>
        <dbReference type="ChEBI" id="CHEBI:57287"/>
        <dbReference type="ChEBI" id="CHEBI:57390"/>
        <dbReference type="ChEBI" id="CHEBI:456215"/>
        <dbReference type="EC" id="6.2.1.30"/>
    </reaction>
    <physiologicalReaction direction="left-to-right" evidence="4">
        <dbReference type="Rhea" id="RHEA:20957"/>
    </physiologicalReaction>
</comment>
<dbReference type="CDD" id="cd05913">
    <property type="entry name" value="PaaK"/>
    <property type="match status" value="1"/>
</dbReference>
<dbReference type="EC" id="6.2.1.30" evidence="7 10"/>
<dbReference type="OrthoDB" id="580775at2"/>
<dbReference type="SUPFAM" id="SSF56801">
    <property type="entry name" value="Acetyl-CoA synthetase-like"/>
    <property type="match status" value="1"/>
</dbReference>
<dbReference type="Proteomes" id="UP000199073">
    <property type="component" value="Unassembled WGS sequence"/>
</dbReference>
<dbReference type="InterPro" id="IPR028154">
    <property type="entry name" value="AMP-dep_Lig_C"/>
</dbReference>
<dbReference type="RefSeq" id="WP_092218666.1">
    <property type="nucleotide sequence ID" value="NZ_FNJI01000001.1"/>
</dbReference>
<comment type="subunit">
    <text evidence="1">Monomer.</text>
</comment>
<dbReference type="FunFam" id="3.30.300.30:FF:000019">
    <property type="entry name" value="Phenylacetate-coenzyme A ligase"/>
    <property type="match status" value="1"/>
</dbReference>
<dbReference type="GO" id="GO:0010124">
    <property type="term" value="P:phenylacetate catabolic process"/>
    <property type="evidence" value="ECO:0007669"/>
    <property type="project" value="UniProtKB-UniRule"/>
</dbReference>
<dbReference type="UniPathway" id="UPA00930"/>
<dbReference type="GO" id="GO:0000166">
    <property type="term" value="F:nucleotide binding"/>
    <property type="evidence" value="ECO:0007669"/>
    <property type="project" value="UniProtKB-KW"/>
</dbReference>
<evidence type="ECO:0000313" key="14">
    <source>
        <dbReference type="Proteomes" id="UP000199073"/>
    </source>
</evidence>
<dbReference type="PIRSF" id="PIRSF006444">
    <property type="entry name" value="PaaK"/>
    <property type="match status" value="1"/>
</dbReference>
<evidence type="ECO:0000259" key="12">
    <source>
        <dbReference type="Pfam" id="PF14535"/>
    </source>
</evidence>
<accession>A0A1H0IZX8</accession>
<dbReference type="InterPro" id="IPR042099">
    <property type="entry name" value="ANL_N_sf"/>
</dbReference>
<protein>
    <recommendedName>
        <fullName evidence="8 10">Phenylacetate-coenzyme A ligase</fullName>
        <ecNumber evidence="7 10">6.2.1.30</ecNumber>
    </recommendedName>
    <alternativeName>
        <fullName evidence="9 10">Phenylacetyl-CoA ligase</fullName>
    </alternativeName>
</protein>
<name>A0A1H0IZX8_9BACT</name>
<evidence type="ECO:0000256" key="2">
    <source>
        <dbReference type="ARBA" id="ARBA00022598"/>
    </source>
</evidence>
<keyword evidence="3 10" id="KW-0547">Nucleotide-binding</keyword>
<dbReference type="InterPro" id="IPR045851">
    <property type="entry name" value="AMP-bd_C_sf"/>
</dbReference>
<dbReference type="Pfam" id="PF00501">
    <property type="entry name" value="AMP-binding"/>
    <property type="match status" value="1"/>
</dbReference>
<proteinExistence type="inferred from homology"/>
<keyword evidence="2 10" id="KW-0436">Ligase</keyword>
<comment type="function">
    <text evidence="10">Catalyzes the activation of phenylacetic acid (PA) to phenylacetyl-CoA (PA-CoA).</text>
</comment>
<dbReference type="Gene3D" id="3.30.300.30">
    <property type="match status" value="1"/>
</dbReference>
<evidence type="ECO:0000256" key="9">
    <source>
        <dbReference type="ARBA" id="ARBA00075111"/>
    </source>
</evidence>
<evidence type="ECO:0000256" key="4">
    <source>
        <dbReference type="ARBA" id="ARBA00050450"/>
    </source>
</evidence>
<evidence type="ECO:0000259" key="11">
    <source>
        <dbReference type="Pfam" id="PF00501"/>
    </source>
</evidence>
<feature type="domain" description="AMP-dependent ligase C-terminal" evidence="12">
    <location>
        <begin position="338"/>
        <end position="434"/>
    </location>
</feature>
<dbReference type="AlphaFoldDB" id="A0A1H0IZX8"/>
<dbReference type="InterPro" id="IPR000873">
    <property type="entry name" value="AMP-dep_synth/lig_dom"/>
</dbReference>